<evidence type="ECO:0000256" key="5">
    <source>
        <dbReference type="ARBA" id="ARBA00022840"/>
    </source>
</evidence>
<keyword evidence="1 12" id="KW-0723">Serine/threonine-protein kinase</keyword>
<evidence type="ECO:0000256" key="11">
    <source>
        <dbReference type="PROSITE-ProRule" id="PRU10141"/>
    </source>
</evidence>
<evidence type="ECO:0000256" key="7">
    <source>
        <dbReference type="ARBA" id="ARBA00048679"/>
    </source>
</evidence>
<dbReference type="GO" id="GO:0005524">
    <property type="term" value="F:ATP binding"/>
    <property type="evidence" value="ECO:0007669"/>
    <property type="project" value="UniProtKB-UniRule"/>
</dbReference>
<dbReference type="InterPro" id="IPR011009">
    <property type="entry name" value="Kinase-like_dom_sf"/>
</dbReference>
<dbReference type="PROSITE" id="PS50011">
    <property type="entry name" value="PROTEIN_KINASE_DOM"/>
    <property type="match status" value="1"/>
</dbReference>
<dbReference type="FunFam" id="3.30.200.20:FF:000042">
    <property type="entry name" value="Aurora kinase A"/>
    <property type="match status" value="1"/>
</dbReference>
<dbReference type="EC" id="2.7.11.1" evidence="12"/>
<keyword evidence="17" id="KW-1185">Reference proteome</keyword>
<sequence length="582" mass="64324">MQRIVHPTQAAAWQQRMPSSLHWPTMPTVGAKQTPRLCSTLDEVRMSDFEILDGVGGRSLGKGSFGVVRRVRRKGTDDVYALKTMQKVEVMTGQLIEQVEREIMVQQNLKHENVLRLFKHFEDEENVFLLLEYCAKGELYQLLRTQKGRKFDEQMSKHFFVQLVRGLKYLHAHQIVHRDLKPENLLITHDDVLKIADFGWCAATNVLRTTFCGTMDYLAPEMIQGSGHDQTLDIWSVGILLYEMMVGRPPFQSTNHTMLIDRILKIAIFFPPGLPPLVVDLVRRLLKREPSHRLPLDQVLRHPWVVAKAEVQSEPSLTKSQPPTAPSTPPSQSSKRLPLQQSGRVASCEQVRTTSPRNSATGELGERSNTSTPVSSAAAPVQANLMATPKLPHRAAVRKVQWPPSQTPSQAGGYQKRHIASPAGTPVLTRRGVAMTVTLTATPDAGRGQNRGENGSQGRAARRWESPEARSNSKGRSPTSTSVPPPDTRTGRVTEVRAPVYQSTTSMASPVPPLRTLTAQPPARSVRMPGSPLTPVARSLSPVSQSVRAVHPRGITTVQSITAAIRPAVRASPTMTSPFRAI</sequence>
<dbReference type="AlphaFoldDB" id="A0A9P1D4A7"/>
<keyword evidence="4 12" id="KW-0418">Kinase</keyword>
<evidence type="ECO:0000313" key="15">
    <source>
        <dbReference type="EMBL" id="CAI4002327.1"/>
    </source>
</evidence>
<dbReference type="FunFam" id="1.10.510.10:FF:000235">
    <property type="entry name" value="Serine/threonine-protein kinase ark1"/>
    <property type="match status" value="1"/>
</dbReference>
<dbReference type="CDD" id="cd14007">
    <property type="entry name" value="STKc_Aurora"/>
    <property type="match status" value="1"/>
</dbReference>
<dbReference type="InterPro" id="IPR030616">
    <property type="entry name" value="Aur-like"/>
</dbReference>
<dbReference type="OrthoDB" id="345735at2759"/>
<keyword evidence="5 9" id="KW-0067">ATP-binding</keyword>
<keyword evidence="3 9" id="KW-0547">Nucleotide-binding</keyword>
<evidence type="ECO:0000256" key="9">
    <source>
        <dbReference type="PIRSR" id="PIRSR630616-2"/>
    </source>
</evidence>
<evidence type="ECO:0000256" key="3">
    <source>
        <dbReference type="ARBA" id="ARBA00022741"/>
    </source>
</evidence>
<dbReference type="Gene3D" id="1.10.510.10">
    <property type="entry name" value="Transferase(Phosphotransferase) domain 1"/>
    <property type="match status" value="1"/>
</dbReference>
<feature type="region of interest" description="Disordered" evidence="13">
    <location>
        <begin position="440"/>
        <end position="515"/>
    </location>
</feature>
<feature type="active site" description="Proton acceptor" evidence="8">
    <location>
        <position position="179"/>
    </location>
</feature>
<reference evidence="16 17" key="2">
    <citation type="submission" date="2024-05" db="EMBL/GenBank/DDBJ databases">
        <authorList>
            <person name="Chen Y."/>
            <person name="Shah S."/>
            <person name="Dougan E. K."/>
            <person name="Thang M."/>
            <person name="Chan C."/>
        </authorList>
    </citation>
    <scope>NUCLEOTIDE SEQUENCE [LARGE SCALE GENOMIC DNA]</scope>
</reference>
<dbReference type="SUPFAM" id="SSF56112">
    <property type="entry name" value="Protein kinase-like (PK-like)"/>
    <property type="match status" value="1"/>
</dbReference>
<reference evidence="15" key="1">
    <citation type="submission" date="2022-10" db="EMBL/GenBank/DDBJ databases">
        <authorList>
            <person name="Chen Y."/>
            <person name="Dougan E. K."/>
            <person name="Chan C."/>
            <person name="Rhodes N."/>
            <person name="Thang M."/>
        </authorList>
    </citation>
    <scope>NUCLEOTIDE SEQUENCE</scope>
</reference>
<comment type="caution">
    <text evidence="15">The sequence shown here is derived from an EMBL/GenBank/DDBJ whole genome shotgun (WGS) entry which is preliminary data.</text>
</comment>
<feature type="domain" description="Protein kinase" evidence="14">
    <location>
        <begin position="54"/>
        <end position="305"/>
    </location>
</feature>
<accession>A0A9P1D4A7</accession>
<evidence type="ECO:0000256" key="6">
    <source>
        <dbReference type="ARBA" id="ARBA00047899"/>
    </source>
</evidence>
<organism evidence="15">
    <name type="scientific">Cladocopium goreaui</name>
    <dbReference type="NCBI Taxonomy" id="2562237"/>
    <lineage>
        <taxon>Eukaryota</taxon>
        <taxon>Sar</taxon>
        <taxon>Alveolata</taxon>
        <taxon>Dinophyceae</taxon>
        <taxon>Suessiales</taxon>
        <taxon>Symbiodiniaceae</taxon>
        <taxon>Cladocopium</taxon>
    </lineage>
</organism>
<keyword evidence="2 12" id="KW-0808">Transferase</keyword>
<dbReference type="PROSITE" id="PS00107">
    <property type="entry name" value="PROTEIN_KINASE_ATP"/>
    <property type="match status" value="1"/>
</dbReference>
<dbReference type="PANTHER" id="PTHR24350">
    <property type="entry name" value="SERINE/THREONINE-PROTEIN KINASE IAL-RELATED"/>
    <property type="match status" value="1"/>
</dbReference>
<dbReference type="InterPro" id="IPR008271">
    <property type="entry name" value="Ser/Thr_kinase_AS"/>
</dbReference>
<evidence type="ECO:0000256" key="13">
    <source>
        <dbReference type="SAM" id="MobiDB-lite"/>
    </source>
</evidence>
<feature type="binding site" evidence="9">
    <location>
        <position position="197"/>
    </location>
    <ligand>
        <name>ATP</name>
        <dbReference type="ChEBI" id="CHEBI:30616"/>
    </ligand>
</feature>
<feature type="binding site" evidence="9 11">
    <location>
        <position position="83"/>
    </location>
    <ligand>
        <name>ATP</name>
        <dbReference type="ChEBI" id="CHEBI:30616"/>
    </ligand>
</feature>
<feature type="compositionally biased region" description="Polar residues" evidence="13">
    <location>
        <begin position="403"/>
        <end position="412"/>
    </location>
</feature>
<dbReference type="PROSITE" id="PS00108">
    <property type="entry name" value="PROTEIN_KINASE_ST"/>
    <property type="match status" value="1"/>
</dbReference>
<comment type="catalytic activity">
    <reaction evidence="7 12">
        <text>L-seryl-[protein] + ATP = O-phospho-L-seryl-[protein] + ADP + H(+)</text>
        <dbReference type="Rhea" id="RHEA:17989"/>
        <dbReference type="Rhea" id="RHEA-COMP:9863"/>
        <dbReference type="Rhea" id="RHEA-COMP:11604"/>
        <dbReference type="ChEBI" id="CHEBI:15378"/>
        <dbReference type="ChEBI" id="CHEBI:29999"/>
        <dbReference type="ChEBI" id="CHEBI:30616"/>
        <dbReference type="ChEBI" id="CHEBI:83421"/>
        <dbReference type="ChEBI" id="CHEBI:456216"/>
        <dbReference type="EC" id="2.7.11.1"/>
    </reaction>
</comment>
<dbReference type="EMBL" id="CAMXCT010003088">
    <property type="protein sequence ID" value="CAI4002327.1"/>
    <property type="molecule type" value="Genomic_DNA"/>
</dbReference>
<evidence type="ECO:0000256" key="4">
    <source>
        <dbReference type="ARBA" id="ARBA00022777"/>
    </source>
</evidence>
<comment type="similarity">
    <text evidence="12">Belongs to the protein kinase superfamily. Ser/Thr protein kinase family. Aurora subfamily.</text>
</comment>
<evidence type="ECO:0000313" key="17">
    <source>
        <dbReference type="Proteomes" id="UP001152797"/>
    </source>
</evidence>
<dbReference type="EMBL" id="CAMXCT030003088">
    <property type="protein sequence ID" value="CAL4789639.1"/>
    <property type="molecule type" value="Genomic_DNA"/>
</dbReference>
<evidence type="ECO:0000259" key="14">
    <source>
        <dbReference type="PROSITE" id="PS50011"/>
    </source>
</evidence>
<evidence type="ECO:0000256" key="8">
    <source>
        <dbReference type="PIRSR" id="PIRSR630616-1"/>
    </source>
</evidence>
<dbReference type="InterPro" id="IPR000719">
    <property type="entry name" value="Prot_kinase_dom"/>
</dbReference>
<feature type="compositionally biased region" description="Polar residues" evidence="13">
    <location>
        <begin position="339"/>
        <end position="375"/>
    </location>
</feature>
<dbReference type="Proteomes" id="UP001152797">
    <property type="component" value="Unassembled WGS sequence"/>
</dbReference>
<proteinExistence type="inferred from homology"/>
<evidence type="ECO:0000256" key="1">
    <source>
        <dbReference type="ARBA" id="ARBA00022527"/>
    </source>
</evidence>
<dbReference type="Pfam" id="PF00069">
    <property type="entry name" value="Pkinase"/>
    <property type="match status" value="1"/>
</dbReference>
<dbReference type="EMBL" id="CAMXCT020003088">
    <property type="protein sequence ID" value="CAL1155702.1"/>
    <property type="molecule type" value="Genomic_DNA"/>
</dbReference>
<dbReference type="InterPro" id="IPR017441">
    <property type="entry name" value="Protein_kinase_ATP_BS"/>
</dbReference>
<feature type="region of interest" description="Disordered" evidence="13">
    <location>
        <begin position="311"/>
        <end position="379"/>
    </location>
</feature>
<evidence type="ECO:0000256" key="10">
    <source>
        <dbReference type="PIRSR" id="PIRSR630616-3"/>
    </source>
</evidence>
<evidence type="ECO:0000256" key="12">
    <source>
        <dbReference type="RuleBase" id="RU367134"/>
    </source>
</evidence>
<dbReference type="SMART" id="SM00220">
    <property type="entry name" value="S_TKc"/>
    <property type="match status" value="1"/>
</dbReference>
<gene>
    <name evidence="15" type="ORF">C1SCF055_LOCUS28291</name>
</gene>
<comment type="catalytic activity">
    <reaction evidence="6 12">
        <text>L-threonyl-[protein] + ATP = O-phospho-L-threonyl-[protein] + ADP + H(+)</text>
        <dbReference type="Rhea" id="RHEA:46608"/>
        <dbReference type="Rhea" id="RHEA-COMP:11060"/>
        <dbReference type="Rhea" id="RHEA-COMP:11605"/>
        <dbReference type="ChEBI" id="CHEBI:15378"/>
        <dbReference type="ChEBI" id="CHEBI:30013"/>
        <dbReference type="ChEBI" id="CHEBI:30616"/>
        <dbReference type="ChEBI" id="CHEBI:61977"/>
        <dbReference type="ChEBI" id="CHEBI:456216"/>
        <dbReference type="EC" id="2.7.11.1"/>
    </reaction>
</comment>
<name>A0A9P1D4A7_9DINO</name>
<feature type="binding site" evidence="9">
    <location>
        <begin position="183"/>
        <end position="184"/>
    </location>
    <ligand>
        <name>ATP</name>
        <dbReference type="ChEBI" id="CHEBI:30616"/>
    </ligand>
</feature>
<evidence type="ECO:0000313" key="16">
    <source>
        <dbReference type="EMBL" id="CAL4789639.1"/>
    </source>
</evidence>
<feature type="cross-link" description="Glycyl lysine isopeptide (Lys-Gly) (interchain with G-Cter in SUMO2)" evidence="10">
    <location>
        <position position="181"/>
    </location>
</feature>
<feature type="region of interest" description="Disordered" evidence="13">
    <location>
        <begin position="399"/>
        <end position="425"/>
    </location>
</feature>
<dbReference type="GO" id="GO:0004674">
    <property type="term" value="F:protein serine/threonine kinase activity"/>
    <property type="evidence" value="ECO:0007669"/>
    <property type="project" value="UniProtKB-KW"/>
</dbReference>
<protein>
    <recommendedName>
        <fullName evidence="12">Aurora kinase</fullName>
        <ecNumber evidence="12">2.7.11.1</ecNumber>
    </recommendedName>
</protein>
<evidence type="ECO:0000256" key="2">
    <source>
        <dbReference type="ARBA" id="ARBA00022679"/>
    </source>
</evidence>